<keyword evidence="1" id="KW-0808">Transferase</keyword>
<evidence type="ECO:0000256" key="3">
    <source>
        <dbReference type="ARBA" id="ARBA00023012"/>
    </source>
</evidence>
<feature type="domain" description="Histidine kinase/HSP90-like ATPase" evidence="4">
    <location>
        <begin position="23"/>
        <end position="124"/>
    </location>
</feature>
<dbReference type="Proteomes" id="UP000176101">
    <property type="component" value="Unassembled WGS sequence"/>
</dbReference>
<dbReference type="PATRIC" id="fig|1075402.3.peg.5129"/>
<protein>
    <recommendedName>
        <fullName evidence="4">Histidine kinase/HSP90-like ATPase domain-containing protein</fullName>
    </recommendedName>
</protein>
<name>A0A1E7KLH5_9ACTN</name>
<evidence type="ECO:0000259" key="4">
    <source>
        <dbReference type="SMART" id="SM00387"/>
    </source>
</evidence>
<dbReference type="AlphaFoldDB" id="A0A1E7KLH5"/>
<dbReference type="SUPFAM" id="SSF55874">
    <property type="entry name" value="ATPase domain of HSP90 chaperone/DNA topoisomerase II/histidine kinase"/>
    <property type="match status" value="1"/>
</dbReference>
<dbReference type="PANTHER" id="PTHR24421">
    <property type="entry name" value="NITRATE/NITRITE SENSOR PROTEIN NARX-RELATED"/>
    <property type="match status" value="1"/>
</dbReference>
<keyword evidence="2" id="KW-0418">Kinase</keyword>
<accession>A0A1E7KLH5</accession>
<evidence type="ECO:0000313" key="6">
    <source>
        <dbReference type="Proteomes" id="UP000176101"/>
    </source>
</evidence>
<dbReference type="InterPro" id="IPR036890">
    <property type="entry name" value="HATPase_C_sf"/>
</dbReference>
<evidence type="ECO:0000256" key="1">
    <source>
        <dbReference type="ARBA" id="ARBA00022679"/>
    </source>
</evidence>
<dbReference type="Pfam" id="PF02518">
    <property type="entry name" value="HATPase_c"/>
    <property type="match status" value="1"/>
</dbReference>
<dbReference type="InterPro" id="IPR003594">
    <property type="entry name" value="HATPase_dom"/>
</dbReference>
<keyword evidence="3" id="KW-0902">Two-component regulatory system</keyword>
<evidence type="ECO:0000256" key="2">
    <source>
        <dbReference type="ARBA" id="ARBA00022777"/>
    </source>
</evidence>
<comment type="caution">
    <text evidence="5">The sequence shown here is derived from an EMBL/GenBank/DDBJ whole genome shotgun (WGS) entry which is preliminary data.</text>
</comment>
<reference evidence="5 6" key="1">
    <citation type="journal article" date="2016" name="Front. Microbiol.">
        <title>Comparative Genomics Analysis of Streptomyces Species Reveals Their Adaptation to the Marine Environment and Their Diversity at the Genomic Level.</title>
        <authorList>
            <person name="Tian X."/>
            <person name="Zhang Z."/>
            <person name="Yang T."/>
            <person name="Chen M."/>
            <person name="Li J."/>
            <person name="Chen F."/>
            <person name="Yang J."/>
            <person name="Li W."/>
            <person name="Zhang B."/>
            <person name="Zhang Z."/>
            <person name="Wu J."/>
            <person name="Zhang C."/>
            <person name="Long L."/>
            <person name="Xiao J."/>
        </authorList>
    </citation>
    <scope>NUCLEOTIDE SEQUENCE [LARGE SCALE GENOMIC DNA]</scope>
    <source>
        <strain evidence="5 6">SCSIO 02100</strain>
    </source>
</reference>
<proteinExistence type="predicted"/>
<dbReference type="STRING" id="1075402.AN216_05865"/>
<sequence length="134" mass="13759">MPPAGPPPGGAGGPPQPVTVRPAVARQALTIAAEAMENAHRHAHATHVTVTAGCRPGSGIFRLSVQDDGHGLPPHTDLADLQRDGHYGLLGMVERAAQLGARIRIGRGEAATGTEVRLELPLAAITQPSPGDAR</sequence>
<dbReference type="EMBL" id="LJGU01000112">
    <property type="protein sequence ID" value="OEV04795.1"/>
    <property type="molecule type" value="Genomic_DNA"/>
</dbReference>
<dbReference type="GO" id="GO:0000160">
    <property type="term" value="P:phosphorelay signal transduction system"/>
    <property type="evidence" value="ECO:0007669"/>
    <property type="project" value="UniProtKB-KW"/>
</dbReference>
<evidence type="ECO:0000313" key="5">
    <source>
        <dbReference type="EMBL" id="OEV04795.1"/>
    </source>
</evidence>
<dbReference type="Gene3D" id="3.30.565.10">
    <property type="entry name" value="Histidine kinase-like ATPase, C-terminal domain"/>
    <property type="match status" value="1"/>
</dbReference>
<dbReference type="InterPro" id="IPR050482">
    <property type="entry name" value="Sensor_HK_TwoCompSys"/>
</dbReference>
<keyword evidence="6" id="KW-1185">Reference proteome</keyword>
<gene>
    <name evidence="5" type="ORF">AN216_05865</name>
</gene>
<dbReference type="SMART" id="SM00387">
    <property type="entry name" value="HATPase_c"/>
    <property type="match status" value="1"/>
</dbReference>
<dbReference type="CDD" id="cd16917">
    <property type="entry name" value="HATPase_UhpB-NarQ-NarX-like"/>
    <property type="match status" value="1"/>
</dbReference>
<organism evidence="5 6">
    <name type="scientific">Streptomyces oceani</name>
    <dbReference type="NCBI Taxonomy" id="1075402"/>
    <lineage>
        <taxon>Bacteria</taxon>
        <taxon>Bacillati</taxon>
        <taxon>Actinomycetota</taxon>
        <taxon>Actinomycetes</taxon>
        <taxon>Kitasatosporales</taxon>
        <taxon>Streptomycetaceae</taxon>
        <taxon>Streptomyces</taxon>
    </lineage>
</organism>
<dbReference type="GO" id="GO:0016301">
    <property type="term" value="F:kinase activity"/>
    <property type="evidence" value="ECO:0007669"/>
    <property type="project" value="UniProtKB-KW"/>
</dbReference>